<name>A0A9P0Q5S1_ACAOB</name>
<reference evidence="1" key="1">
    <citation type="submission" date="2022-03" db="EMBL/GenBank/DDBJ databases">
        <authorList>
            <person name="Sayadi A."/>
        </authorList>
    </citation>
    <scope>NUCLEOTIDE SEQUENCE</scope>
</reference>
<gene>
    <name evidence="1" type="ORF">ACAOBT_LOCUS32526</name>
</gene>
<proteinExistence type="predicted"/>
<protein>
    <submittedName>
        <fullName evidence="1">Uncharacterized protein</fullName>
    </submittedName>
</protein>
<keyword evidence="2" id="KW-1185">Reference proteome</keyword>
<dbReference type="EMBL" id="CAKOFQ010008130">
    <property type="protein sequence ID" value="CAH2011966.1"/>
    <property type="molecule type" value="Genomic_DNA"/>
</dbReference>
<dbReference type="AlphaFoldDB" id="A0A9P0Q5S1"/>
<organism evidence="1 2">
    <name type="scientific">Acanthoscelides obtectus</name>
    <name type="common">Bean weevil</name>
    <name type="synonym">Bruchus obtectus</name>
    <dbReference type="NCBI Taxonomy" id="200917"/>
    <lineage>
        <taxon>Eukaryota</taxon>
        <taxon>Metazoa</taxon>
        <taxon>Ecdysozoa</taxon>
        <taxon>Arthropoda</taxon>
        <taxon>Hexapoda</taxon>
        <taxon>Insecta</taxon>
        <taxon>Pterygota</taxon>
        <taxon>Neoptera</taxon>
        <taxon>Endopterygota</taxon>
        <taxon>Coleoptera</taxon>
        <taxon>Polyphaga</taxon>
        <taxon>Cucujiformia</taxon>
        <taxon>Chrysomeloidea</taxon>
        <taxon>Chrysomelidae</taxon>
        <taxon>Bruchinae</taxon>
        <taxon>Bruchini</taxon>
        <taxon>Acanthoscelides</taxon>
    </lineage>
</organism>
<sequence length="46" mass="5693">MFNDIYSFVWGLNENTVFVIIDVYEHRFGIRLFWGRRVKCRCTSFR</sequence>
<dbReference type="Proteomes" id="UP001152888">
    <property type="component" value="Unassembled WGS sequence"/>
</dbReference>
<accession>A0A9P0Q5S1</accession>
<evidence type="ECO:0000313" key="2">
    <source>
        <dbReference type="Proteomes" id="UP001152888"/>
    </source>
</evidence>
<comment type="caution">
    <text evidence="1">The sequence shown here is derived from an EMBL/GenBank/DDBJ whole genome shotgun (WGS) entry which is preliminary data.</text>
</comment>
<evidence type="ECO:0000313" key="1">
    <source>
        <dbReference type="EMBL" id="CAH2011966.1"/>
    </source>
</evidence>